<evidence type="ECO:0008006" key="8">
    <source>
        <dbReference type="Google" id="ProtNLM"/>
    </source>
</evidence>
<protein>
    <recommendedName>
        <fullName evidence="8">Lipopolysaccharide export system permease protein LptG</fullName>
    </recommendedName>
</protein>
<feature type="transmembrane region" description="Helical" evidence="6">
    <location>
        <begin position="283"/>
        <end position="301"/>
    </location>
</feature>
<gene>
    <name evidence="7" type="ORF">SDC9_24224</name>
</gene>
<reference evidence="7" key="1">
    <citation type="submission" date="2019-08" db="EMBL/GenBank/DDBJ databases">
        <authorList>
            <person name="Kucharzyk K."/>
            <person name="Murdoch R.W."/>
            <person name="Higgins S."/>
            <person name="Loffler F."/>
        </authorList>
    </citation>
    <scope>NUCLEOTIDE SEQUENCE</scope>
</reference>
<evidence type="ECO:0000256" key="5">
    <source>
        <dbReference type="ARBA" id="ARBA00023136"/>
    </source>
</evidence>
<dbReference type="PANTHER" id="PTHR33529:SF8">
    <property type="entry name" value="PERMEASE, YJGP_YJGQ FAMILY"/>
    <property type="match status" value="1"/>
</dbReference>
<evidence type="ECO:0000256" key="1">
    <source>
        <dbReference type="ARBA" id="ARBA00004651"/>
    </source>
</evidence>
<keyword evidence="3 6" id="KW-0812">Transmembrane</keyword>
<feature type="transmembrane region" description="Helical" evidence="6">
    <location>
        <begin position="12"/>
        <end position="35"/>
    </location>
</feature>
<dbReference type="GO" id="GO:0015920">
    <property type="term" value="P:lipopolysaccharide transport"/>
    <property type="evidence" value="ECO:0007669"/>
    <property type="project" value="TreeGrafter"/>
</dbReference>
<dbReference type="PANTHER" id="PTHR33529">
    <property type="entry name" value="SLR0882 PROTEIN-RELATED"/>
    <property type="match status" value="1"/>
</dbReference>
<sequence>MIKLRPTILDKYIIRKFIGTYLAALLIIIGIVIIFDISEKIDNFVQNQAPLNEIVFNYYSNFIPYFINMFSPLFVFITVIFFTSKLAANSEIIAILSGGVSFNRLLYPYMLSALFITIFSLALNLYIIPPANKGRLAFENKYVKKQLVNTNRNIHYQINPGEFVYMESFSNFSKSGVKFTLEKMDGHKMISKLSAENAVWDSLSGKWKLYTYYMRSFDERGVQTITQGDLLDTTINLTYEDLSKRNNVVQTLNRNELNDMIDTQKLRGDKMIKYAQIEKHTRLALPFAAIILTLMGVSLSSKKKRGGIGINIGIGIALSFSYILFLRFSQMFVHSGVLPPWLALWVPNILYGAVALFLYRIAPK</sequence>
<dbReference type="AlphaFoldDB" id="A0A644UHK8"/>
<evidence type="ECO:0000256" key="2">
    <source>
        <dbReference type="ARBA" id="ARBA00022475"/>
    </source>
</evidence>
<keyword evidence="2" id="KW-1003">Cell membrane</keyword>
<name>A0A644UHK8_9ZZZZ</name>
<evidence type="ECO:0000256" key="3">
    <source>
        <dbReference type="ARBA" id="ARBA00022692"/>
    </source>
</evidence>
<evidence type="ECO:0000256" key="4">
    <source>
        <dbReference type="ARBA" id="ARBA00022989"/>
    </source>
</evidence>
<comment type="subcellular location">
    <subcellularLocation>
        <location evidence="1">Cell membrane</location>
        <topology evidence="1">Multi-pass membrane protein</topology>
    </subcellularLocation>
</comment>
<feature type="transmembrane region" description="Helical" evidence="6">
    <location>
        <begin position="308"/>
        <end position="328"/>
    </location>
</feature>
<dbReference type="EMBL" id="VSSQ01000115">
    <property type="protein sequence ID" value="MPL78360.1"/>
    <property type="molecule type" value="Genomic_DNA"/>
</dbReference>
<dbReference type="GO" id="GO:0043190">
    <property type="term" value="C:ATP-binding cassette (ABC) transporter complex"/>
    <property type="evidence" value="ECO:0007669"/>
    <property type="project" value="TreeGrafter"/>
</dbReference>
<proteinExistence type="predicted"/>
<accession>A0A644UHK8</accession>
<keyword evidence="4 6" id="KW-1133">Transmembrane helix</keyword>
<keyword evidence="5 6" id="KW-0472">Membrane</keyword>
<feature type="transmembrane region" description="Helical" evidence="6">
    <location>
        <begin position="340"/>
        <end position="359"/>
    </location>
</feature>
<comment type="caution">
    <text evidence="7">The sequence shown here is derived from an EMBL/GenBank/DDBJ whole genome shotgun (WGS) entry which is preliminary data.</text>
</comment>
<evidence type="ECO:0000313" key="7">
    <source>
        <dbReference type="EMBL" id="MPL78360.1"/>
    </source>
</evidence>
<dbReference type="InterPro" id="IPR005495">
    <property type="entry name" value="LptG/LptF_permease"/>
</dbReference>
<feature type="transmembrane region" description="Helical" evidence="6">
    <location>
        <begin position="62"/>
        <end position="84"/>
    </location>
</feature>
<evidence type="ECO:0000256" key="6">
    <source>
        <dbReference type="SAM" id="Phobius"/>
    </source>
</evidence>
<feature type="transmembrane region" description="Helical" evidence="6">
    <location>
        <begin position="105"/>
        <end position="128"/>
    </location>
</feature>
<dbReference type="Pfam" id="PF03739">
    <property type="entry name" value="LptF_LptG"/>
    <property type="match status" value="1"/>
</dbReference>
<organism evidence="7">
    <name type="scientific">bioreactor metagenome</name>
    <dbReference type="NCBI Taxonomy" id="1076179"/>
    <lineage>
        <taxon>unclassified sequences</taxon>
        <taxon>metagenomes</taxon>
        <taxon>ecological metagenomes</taxon>
    </lineage>
</organism>